<organism evidence="1 2">
    <name type="scientific">Sulfuritalea hydrogenivorans sk43H</name>
    <dbReference type="NCBI Taxonomy" id="1223802"/>
    <lineage>
        <taxon>Bacteria</taxon>
        <taxon>Pseudomonadati</taxon>
        <taxon>Pseudomonadota</taxon>
        <taxon>Betaproteobacteria</taxon>
        <taxon>Nitrosomonadales</taxon>
        <taxon>Sterolibacteriaceae</taxon>
        <taxon>Sulfuritalea</taxon>
    </lineage>
</organism>
<dbReference type="KEGG" id="shd:SUTH_00753"/>
<dbReference type="OrthoDB" id="8561416at2"/>
<dbReference type="STRING" id="1223802.SUTH_00753"/>
<evidence type="ECO:0000313" key="2">
    <source>
        <dbReference type="Proteomes" id="UP000031637"/>
    </source>
</evidence>
<gene>
    <name evidence="1" type="ORF">SUTH_00753</name>
</gene>
<protein>
    <submittedName>
        <fullName evidence="1">Uncharacterized protein</fullName>
    </submittedName>
</protein>
<dbReference type="Proteomes" id="UP000031637">
    <property type="component" value="Chromosome"/>
</dbReference>
<evidence type="ECO:0000313" key="1">
    <source>
        <dbReference type="EMBL" id="BAO28563.1"/>
    </source>
</evidence>
<dbReference type="HOGENOM" id="CLU_1685661_0_0_4"/>
<reference evidence="1 2" key="1">
    <citation type="journal article" date="2014" name="Syst. Appl. Microbiol.">
        <title>Complete genomes of freshwater sulfur oxidizers Sulfuricella denitrificans skB26 and Sulfuritalea hydrogenivorans sk43H: genetic insights into the sulfur oxidation pathway of betaproteobacteria.</title>
        <authorList>
            <person name="Watanabe T."/>
            <person name="Kojima H."/>
            <person name="Fukui M."/>
        </authorList>
    </citation>
    <scope>NUCLEOTIDE SEQUENCE [LARGE SCALE GENOMIC DNA]</scope>
    <source>
        <strain evidence="1">DSM22779</strain>
    </source>
</reference>
<dbReference type="EMBL" id="AP012547">
    <property type="protein sequence ID" value="BAO28563.1"/>
    <property type="molecule type" value="Genomic_DNA"/>
</dbReference>
<accession>W0SFR7</accession>
<sequence length="156" mass="16584">MAVAAWMIATSAAADDNVLLIQMQPGGRYLVWHTEGESRITDDEAMELEFTARPGGGAEMQTSAGPARAHETSDGVTIRLSAAKEDNALLIDRDNCGHIRLWHAAGATNLPEDQITDIVMSALPGGGKRLTVGSYHVKAFITTLGVTATLWKAPAK</sequence>
<dbReference type="AlphaFoldDB" id="W0SFR7"/>
<dbReference type="RefSeq" id="WP_148312843.1">
    <property type="nucleotide sequence ID" value="NZ_AP012547.1"/>
</dbReference>
<name>W0SFR7_9PROT</name>
<keyword evidence="2" id="KW-1185">Reference proteome</keyword>
<proteinExistence type="predicted"/>